<organism evidence="1 2">
    <name type="scientific">Plasmodium gallinaceum</name>
    <dbReference type="NCBI Taxonomy" id="5849"/>
    <lineage>
        <taxon>Eukaryota</taxon>
        <taxon>Sar</taxon>
        <taxon>Alveolata</taxon>
        <taxon>Apicomplexa</taxon>
        <taxon>Aconoidasida</taxon>
        <taxon>Haemosporida</taxon>
        <taxon>Plasmodiidae</taxon>
        <taxon>Plasmodium</taxon>
        <taxon>Plasmodium (Haemamoeba)</taxon>
    </lineage>
</organism>
<comment type="caution">
    <text evidence="1">The sequence shown here is derived from an EMBL/GenBank/DDBJ whole genome shotgun (WGS) entry which is preliminary data.</text>
</comment>
<protein>
    <submittedName>
        <fullName evidence="1">Uncharacterized protein</fullName>
    </submittedName>
</protein>
<dbReference type="OrthoDB" id="370657at2759"/>
<evidence type="ECO:0000313" key="1">
    <source>
        <dbReference type="EMBL" id="CRG95311.1"/>
    </source>
</evidence>
<accession>A0A1J1GS56</accession>
<name>A0A1J1GS56_PLAGA</name>
<dbReference type="EMBL" id="CVMV01000033">
    <property type="protein sequence ID" value="CRG95311.1"/>
    <property type="molecule type" value="Genomic_DNA"/>
</dbReference>
<dbReference type="RefSeq" id="XP_028528122.1">
    <property type="nucleotide sequence ID" value="XM_028671473.1"/>
</dbReference>
<dbReference type="OMA" id="CIKKEGF"/>
<keyword evidence="2" id="KW-1185">Reference proteome</keyword>
<reference evidence="1" key="1">
    <citation type="submission" date="2015-04" db="EMBL/GenBank/DDBJ databases">
        <authorList>
            <consortium name="Pathogen Informatics"/>
        </authorList>
    </citation>
    <scope>NUCLEOTIDE SEQUENCE [LARGE SCALE GENOMIC DNA]</scope>
    <source>
        <strain evidence="1">8A</strain>
    </source>
</reference>
<dbReference type="AlphaFoldDB" id="A0A1J1GS56"/>
<dbReference type="VEuPathDB" id="PlasmoDB:PGAL8A_00007700"/>
<dbReference type="GeneID" id="39728599"/>
<gene>
    <name evidence="1" type="ORF">PGAL8A_00007700</name>
</gene>
<proteinExistence type="predicted"/>
<sequence length="271" mass="31510">MSEYIASFLANFELLICHTNCCSKQKFKFKNYNFCGFDILLNNKSEKVLNKTNKVNNFINIYKSKKGYNVSKYYMDGCIKKKDVIFNLEGSNLNENNNCNIFMNNRDNDELNTVIDLDNEILIGNFQFDYCNGYDKPLSNNEEHFINCNKNNLEIHKMDKNTGKAIERLKSNINDIYKTPINNRSLNTKKNTDQIYNFVISKKNTKKTNTILNDKFTNDKENIFSNSTISTKNKPPLSHPDSSYKDIASDTSSEFFSVISNIKPHMRFEND</sequence>
<dbReference type="Proteomes" id="UP000220797">
    <property type="component" value="Unassembled WGS sequence"/>
</dbReference>
<evidence type="ECO:0000313" key="2">
    <source>
        <dbReference type="Proteomes" id="UP000220797"/>
    </source>
</evidence>